<reference evidence="6" key="1">
    <citation type="submission" date="2018-02" db="EMBL/GenBank/DDBJ databases">
        <authorList>
            <person name="Hornung B."/>
        </authorList>
    </citation>
    <scope>NUCLEOTIDE SEQUENCE [LARGE SCALE GENOMIC DNA]</scope>
</reference>
<organism evidence="5 6">
    <name type="scientific">Propionibacterium ruminifibrarum</name>
    <dbReference type="NCBI Taxonomy" id="1962131"/>
    <lineage>
        <taxon>Bacteria</taxon>
        <taxon>Bacillati</taxon>
        <taxon>Actinomycetota</taxon>
        <taxon>Actinomycetes</taxon>
        <taxon>Propionibacteriales</taxon>
        <taxon>Propionibacteriaceae</taxon>
        <taxon>Propionibacterium</taxon>
    </lineage>
</organism>
<evidence type="ECO:0000256" key="4">
    <source>
        <dbReference type="PIRNR" id="PIRNR006078"/>
    </source>
</evidence>
<protein>
    <submittedName>
        <fullName evidence="5">Glycerate 3-kinase</fullName>
        <ecNumber evidence="5">2.7.1.31</ecNumber>
    </submittedName>
</protein>
<dbReference type="AlphaFoldDB" id="A0A375I152"/>
<keyword evidence="3 4" id="KW-0418">Kinase</keyword>
<dbReference type="GO" id="GO:0008887">
    <property type="term" value="F:glycerate kinase activity"/>
    <property type="evidence" value="ECO:0007669"/>
    <property type="project" value="UniProtKB-UniRule"/>
</dbReference>
<dbReference type="Gene3D" id="3.90.1510.10">
    <property type="entry name" value="Glycerate kinase, domain 2"/>
    <property type="match status" value="1"/>
</dbReference>
<proteinExistence type="inferred from homology"/>
<name>A0A375I152_9ACTN</name>
<dbReference type="InterPro" id="IPR018193">
    <property type="entry name" value="Glyc_kinase_flavodox-like_fold"/>
</dbReference>
<sequence>MSRYVLAPGSFAESLTPVEAAGAMAAGVHDADPGAETTCCPVGDDGAGLAQTLASALGAEPVAVPVHDAVGKPVTGVIHHAGGTVVLDAASACGLELVEPARRDVLGSDSYGAGELISAALDAGARRLVIGLGETATNDGGAGMLAALGVRFLDAREEPVATTPAGLARLASVDVSGLDPRLADLEVEAVCDVDAPLLGAHGTSATTGPRKGATPQHVTLLDTLLTRLAALCGTRGVSISAAPGAGAAGGLGWAILTFLNGRMRSGVDLVIEASGLHAALPGATAVLTGGDVIGVHGPAGSTASGVAAAAGEPRVPVVVFTGPVPADAGALLDHGVAELVAVAPPEDATPGGDEDTGRQLRAAVADWVRARR</sequence>
<keyword evidence="6" id="KW-1185">Reference proteome</keyword>
<evidence type="ECO:0000313" key="6">
    <source>
        <dbReference type="Proteomes" id="UP000265962"/>
    </source>
</evidence>
<dbReference type="EMBL" id="OMOH01000003">
    <property type="protein sequence ID" value="SPF67798.1"/>
    <property type="molecule type" value="Genomic_DNA"/>
</dbReference>
<dbReference type="GO" id="GO:0031388">
    <property type="term" value="P:organic acid phosphorylation"/>
    <property type="evidence" value="ECO:0007669"/>
    <property type="project" value="UniProtKB-UniRule"/>
</dbReference>
<dbReference type="EC" id="2.7.1.31" evidence="5"/>
<gene>
    <name evidence="5" type="ORF">PROPJV5_0746</name>
</gene>
<dbReference type="NCBIfam" id="TIGR00045">
    <property type="entry name" value="glycerate kinase"/>
    <property type="match status" value="1"/>
</dbReference>
<dbReference type="InterPro" id="IPR018197">
    <property type="entry name" value="Glycerate_kinase_RE-like"/>
</dbReference>
<dbReference type="Gene3D" id="3.40.50.10350">
    <property type="entry name" value="Glycerate kinase, domain 1"/>
    <property type="match status" value="1"/>
</dbReference>
<dbReference type="PANTHER" id="PTHR21599">
    <property type="entry name" value="GLYCERATE KINASE"/>
    <property type="match status" value="1"/>
</dbReference>
<dbReference type="SUPFAM" id="SSF110738">
    <property type="entry name" value="Glycerate kinase I"/>
    <property type="match status" value="1"/>
</dbReference>
<comment type="similarity">
    <text evidence="1 4">Belongs to the glycerate kinase type-1 family.</text>
</comment>
<dbReference type="RefSeq" id="WP_182858564.1">
    <property type="nucleotide sequence ID" value="NZ_OMOH01000003.1"/>
</dbReference>
<dbReference type="Proteomes" id="UP000265962">
    <property type="component" value="Unassembled WGS sequence"/>
</dbReference>
<dbReference type="InterPro" id="IPR004381">
    <property type="entry name" value="Glycerate_kinase"/>
</dbReference>
<dbReference type="PANTHER" id="PTHR21599:SF0">
    <property type="entry name" value="GLYCERATE KINASE"/>
    <property type="match status" value="1"/>
</dbReference>
<dbReference type="InterPro" id="IPR036129">
    <property type="entry name" value="Glycerate_kinase_sf"/>
</dbReference>
<evidence type="ECO:0000256" key="3">
    <source>
        <dbReference type="ARBA" id="ARBA00022777"/>
    </source>
</evidence>
<dbReference type="Pfam" id="PF02595">
    <property type="entry name" value="Gly_kinase"/>
    <property type="match status" value="1"/>
</dbReference>
<evidence type="ECO:0000256" key="1">
    <source>
        <dbReference type="ARBA" id="ARBA00006284"/>
    </source>
</evidence>
<dbReference type="PIRSF" id="PIRSF006078">
    <property type="entry name" value="GlxK"/>
    <property type="match status" value="1"/>
</dbReference>
<evidence type="ECO:0000313" key="5">
    <source>
        <dbReference type="EMBL" id="SPF67798.1"/>
    </source>
</evidence>
<accession>A0A375I152</accession>
<keyword evidence="2 4" id="KW-0808">Transferase</keyword>
<evidence type="ECO:0000256" key="2">
    <source>
        <dbReference type="ARBA" id="ARBA00022679"/>
    </source>
</evidence>